<dbReference type="InterPro" id="IPR018247">
    <property type="entry name" value="EF_Hand_1_Ca_BS"/>
</dbReference>
<evidence type="ECO:0000256" key="2">
    <source>
        <dbReference type="SAM" id="SignalP"/>
    </source>
</evidence>
<comment type="caution">
    <text evidence="3">The sequence shown here is derived from an EMBL/GenBank/DDBJ whole genome shotgun (WGS) entry which is preliminary data.</text>
</comment>
<keyword evidence="1" id="KW-0472">Membrane</keyword>
<feature type="transmembrane region" description="Helical" evidence="1">
    <location>
        <begin position="313"/>
        <end position="335"/>
    </location>
</feature>
<organism evidence="3 4">
    <name type="scientific">Banduia mediterranea</name>
    <dbReference type="NCBI Taxonomy" id="3075609"/>
    <lineage>
        <taxon>Bacteria</taxon>
        <taxon>Pseudomonadati</taxon>
        <taxon>Pseudomonadota</taxon>
        <taxon>Gammaproteobacteria</taxon>
        <taxon>Nevskiales</taxon>
        <taxon>Algiphilaceae</taxon>
        <taxon>Banduia</taxon>
    </lineage>
</organism>
<evidence type="ECO:0000256" key="1">
    <source>
        <dbReference type="SAM" id="Phobius"/>
    </source>
</evidence>
<dbReference type="RefSeq" id="WP_311363247.1">
    <property type="nucleotide sequence ID" value="NZ_JAVRIC010000001.1"/>
</dbReference>
<sequence length="370" mass="41201">MKLLIRLLCLASLAFPGWLAAHPGSESFMTLEVSGEHLEGELKIKLLDLRRAFEMDADGDGLIGWPEIKQRKSEIEDYEQARLRVLINGEELPLRFQRFRYGTQDGEDVIASQFVVDAPEPIRQLDIGYALFFDIDLQHESFARIVWEGSPGREAVFSVGSAYQSFSGSVEAARGFLQFLRSGIWHIWIGYDHILFLIALLIPAVYQRRGRGREPVARLAPALWRVTAIVSAFTLAHSITLSCAMLGWIELPSRLVESAIAVSVFLAALNNFLPTTAGGRGAWLAFAFGLLHGFGFAGVLGELDLGAGQLWRPLLGFNLGVEVGQLAIVAVYFPLAYWLRRTRFYRLGVLYAGSAAVCLCALFWFFQRAL</sequence>
<keyword evidence="1" id="KW-0812">Transmembrane</keyword>
<proteinExistence type="predicted"/>
<feature type="chain" id="PRO_5045410729" evidence="2">
    <location>
        <begin position="21"/>
        <end position="370"/>
    </location>
</feature>
<dbReference type="EMBL" id="JAVRIC010000001">
    <property type="protein sequence ID" value="MDT0495855.1"/>
    <property type="molecule type" value="Genomic_DNA"/>
</dbReference>
<feature type="transmembrane region" description="Helical" evidence="1">
    <location>
        <begin position="282"/>
        <end position="301"/>
    </location>
</feature>
<feature type="transmembrane region" description="Helical" evidence="1">
    <location>
        <begin position="347"/>
        <end position="366"/>
    </location>
</feature>
<feature type="transmembrane region" description="Helical" evidence="1">
    <location>
        <begin position="185"/>
        <end position="206"/>
    </location>
</feature>
<keyword evidence="1" id="KW-1133">Transmembrane helix</keyword>
<name>A0ABU2WDD3_9GAMM</name>
<feature type="transmembrane region" description="Helical" evidence="1">
    <location>
        <begin position="255"/>
        <end position="273"/>
    </location>
</feature>
<feature type="transmembrane region" description="Helical" evidence="1">
    <location>
        <begin position="226"/>
        <end position="249"/>
    </location>
</feature>
<reference evidence="3 4" key="1">
    <citation type="submission" date="2023-09" db="EMBL/GenBank/DDBJ databases">
        <authorList>
            <person name="Rey-Velasco X."/>
        </authorList>
    </citation>
    <scope>NUCLEOTIDE SEQUENCE [LARGE SCALE GENOMIC DNA]</scope>
    <source>
        <strain evidence="3 4">W345</strain>
    </source>
</reference>
<gene>
    <name evidence="3" type="ORF">RM530_00535</name>
</gene>
<accession>A0ABU2WDD3</accession>
<dbReference type="Proteomes" id="UP001254608">
    <property type="component" value="Unassembled WGS sequence"/>
</dbReference>
<protein>
    <submittedName>
        <fullName evidence="3">HupE/UreJ family protein</fullName>
    </submittedName>
</protein>
<evidence type="ECO:0000313" key="4">
    <source>
        <dbReference type="Proteomes" id="UP001254608"/>
    </source>
</evidence>
<keyword evidence="4" id="KW-1185">Reference proteome</keyword>
<keyword evidence="2" id="KW-0732">Signal</keyword>
<feature type="signal peptide" evidence="2">
    <location>
        <begin position="1"/>
        <end position="20"/>
    </location>
</feature>
<dbReference type="PROSITE" id="PS00018">
    <property type="entry name" value="EF_HAND_1"/>
    <property type="match status" value="1"/>
</dbReference>
<evidence type="ECO:0000313" key="3">
    <source>
        <dbReference type="EMBL" id="MDT0495855.1"/>
    </source>
</evidence>
<dbReference type="InterPro" id="IPR032809">
    <property type="entry name" value="Put_HupE_UreJ"/>
</dbReference>
<dbReference type="Pfam" id="PF13795">
    <property type="entry name" value="HupE_UreJ_2"/>
    <property type="match status" value="1"/>
</dbReference>